<dbReference type="Pfam" id="PF02515">
    <property type="entry name" value="CoA_transf_3"/>
    <property type="match status" value="1"/>
</dbReference>
<dbReference type="Proteomes" id="UP000249082">
    <property type="component" value="Unassembled WGS sequence"/>
</dbReference>
<evidence type="ECO:0000313" key="2">
    <source>
        <dbReference type="EMBL" id="PZQ53120.1"/>
    </source>
</evidence>
<reference evidence="2 3" key="1">
    <citation type="submission" date="2017-08" db="EMBL/GenBank/DDBJ databases">
        <title>Infants hospitalized years apart are colonized by the same room-sourced microbial strains.</title>
        <authorList>
            <person name="Brooks B."/>
            <person name="Olm M.R."/>
            <person name="Firek B.A."/>
            <person name="Baker R."/>
            <person name="Thomas B.C."/>
            <person name="Morowitz M.J."/>
            <person name="Banfield J.F."/>
        </authorList>
    </citation>
    <scope>NUCLEOTIDE SEQUENCE [LARGE SCALE GENOMIC DNA]</scope>
    <source>
        <strain evidence="2">S2_005_002_R2_33</strain>
    </source>
</reference>
<proteinExistence type="predicted"/>
<protein>
    <submittedName>
        <fullName evidence="2">CoA transferase</fullName>
    </submittedName>
</protein>
<keyword evidence="1 2" id="KW-0808">Transferase</keyword>
<dbReference type="PANTHER" id="PTHR48207">
    <property type="entry name" value="SUCCINATE--HYDROXYMETHYLGLUTARATE COA-TRANSFERASE"/>
    <property type="match status" value="1"/>
</dbReference>
<dbReference type="Gene3D" id="3.30.1540.10">
    <property type="entry name" value="formyl-coa transferase, domain 3"/>
    <property type="match status" value="1"/>
</dbReference>
<comment type="caution">
    <text evidence="2">The sequence shown here is derived from an EMBL/GenBank/DDBJ whole genome shotgun (WGS) entry which is preliminary data.</text>
</comment>
<dbReference type="InterPro" id="IPR044855">
    <property type="entry name" value="CoA-Trfase_III_dom3_sf"/>
</dbReference>
<dbReference type="EMBL" id="QFPX01000018">
    <property type="protein sequence ID" value="PZQ53120.1"/>
    <property type="molecule type" value="Genomic_DNA"/>
</dbReference>
<accession>A0A2W5QNN5</accession>
<dbReference type="InterPro" id="IPR050483">
    <property type="entry name" value="CoA-transferase_III_domain"/>
</dbReference>
<gene>
    <name evidence="2" type="ORF">DI555_17585</name>
</gene>
<dbReference type="InterPro" id="IPR023606">
    <property type="entry name" value="CoA-Trfase_III_dom_1_sf"/>
</dbReference>
<dbReference type="PANTHER" id="PTHR48207:SF3">
    <property type="entry name" value="SUCCINATE--HYDROXYMETHYLGLUTARATE COA-TRANSFERASE"/>
    <property type="match status" value="1"/>
</dbReference>
<dbReference type="GO" id="GO:0008410">
    <property type="term" value="F:CoA-transferase activity"/>
    <property type="evidence" value="ECO:0007669"/>
    <property type="project" value="TreeGrafter"/>
</dbReference>
<evidence type="ECO:0000256" key="1">
    <source>
        <dbReference type="ARBA" id="ARBA00022679"/>
    </source>
</evidence>
<organism evidence="2 3">
    <name type="scientific">Novosphingobium pentaromativorans</name>
    <dbReference type="NCBI Taxonomy" id="205844"/>
    <lineage>
        <taxon>Bacteria</taxon>
        <taxon>Pseudomonadati</taxon>
        <taxon>Pseudomonadota</taxon>
        <taxon>Alphaproteobacteria</taxon>
        <taxon>Sphingomonadales</taxon>
        <taxon>Sphingomonadaceae</taxon>
        <taxon>Novosphingobium</taxon>
    </lineage>
</organism>
<dbReference type="AlphaFoldDB" id="A0A2W5QNN5"/>
<evidence type="ECO:0000313" key="3">
    <source>
        <dbReference type="Proteomes" id="UP000249082"/>
    </source>
</evidence>
<name>A0A2W5QNN5_9SPHN</name>
<dbReference type="SUPFAM" id="SSF89796">
    <property type="entry name" value="CoA-transferase family III (CaiB/BaiF)"/>
    <property type="match status" value="1"/>
</dbReference>
<dbReference type="Gene3D" id="3.40.50.10540">
    <property type="entry name" value="Crotonobetainyl-coa:carnitine coa-transferase, domain 1"/>
    <property type="match status" value="1"/>
</dbReference>
<dbReference type="InterPro" id="IPR003673">
    <property type="entry name" value="CoA-Trfase_fam_III"/>
</dbReference>
<sequence length="394" mass="42238">MNALGGIKVVDLTHAISGPTCTNALVQLGADVVKVEPPHVGDGFRHYTEHAGEPLLSVPFASINAGKRSIALDLKTRGARTALWKLVEQADFLVENYRPGVLTRLGFPIEELRRRNPRLIVISITGFGQSGPLAQWGAYDHIAQAISGIAALGSVDGEPRKIGLPIIDSFTGYIAVIAALAALRRRDACGEGEHVDVAMLDAALKLANQTVSVHSYTGRTPEGTGNRGFRMVPTSEFYPTAEGWIALGANNQAQVEAMLHVLGEEAMLADPRMADHAARVANYDFVRGWLEQALSRWRAEELEARLTAAKVPAAMIRDVGQIVRHPHIVERGSVAEVDLPGYDRPLATMGPGFAADPPQRRRVPVLGADGEDVLAELGYDAPAIAALRKEGALA</sequence>